<dbReference type="GO" id="GO:0051287">
    <property type="term" value="F:NAD binding"/>
    <property type="evidence" value="ECO:0007669"/>
    <property type="project" value="InterPro"/>
</dbReference>
<dbReference type="Pfam" id="PF02826">
    <property type="entry name" value="2-Hacid_dh_C"/>
    <property type="match status" value="1"/>
</dbReference>
<dbReference type="InterPro" id="IPR029753">
    <property type="entry name" value="D-isomer_DH_CS"/>
</dbReference>
<dbReference type="CDD" id="cd12183">
    <property type="entry name" value="LDH_like_2"/>
    <property type="match status" value="1"/>
</dbReference>
<dbReference type="AlphaFoldDB" id="A0A6G1GBJ4"/>
<dbReference type="InterPro" id="IPR058205">
    <property type="entry name" value="D-LDH-like"/>
</dbReference>
<dbReference type="PANTHER" id="PTHR43026:SF1">
    <property type="entry name" value="2-HYDROXYACID DEHYDROGENASE HOMOLOG 1-RELATED"/>
    <property type="match status" value="1"/>
</dbReference>
<dbReference type="RefSeq" id="XP_033536902.1">
    <property type="nucleotide sequence ID" value="XM_033676986.1"/>
</dbReference>
<comment type="similarity">
    <text evidence="1 4">Belongs to the D-isomer specific 2-hydroxyacid dehydrogenase family.</text>
</comment>
<evidence type="ECO:0000313" key="8">
    <source>
        <dbReference type="RefSeq" id="XP_033536902.1"/>
    </source>
</evidence>
<dbReference type="SUPFAM" id="SSF51735">
    <property type="entry name" value="NAD(P)-binding Rossmann-fold domains"/>
    <property type="match status" value="1"/>
</dbReference>
<accession>A0A6G1GBJ4</accession>
<organism evidence="6">
    <name type="scientific">Eremomyces bilateralis CBS 781.70</name>
    <dbReference type="NCBI Taxonomy" id="1392243"/>
    <lineage>
        <taxon>Eukaryota</taxon>
        <taxon>Fungi</taxon>
        <taxon>Dikarya</taxon>
        <taxon>Ascomycota</taxon>
        <taxon>Pezizomycotina</taxon>
        <taxon>Dothideomycetes</taxon>
        <taxon>Dothideomycetes incertae sedis</taxon>
        <taxon>Eremomycetales</taxon>
        <taxon>Eremomycetaceae</taxon>
        <taxon>Eremomyces</taxon>
    </lineage>
</organism>
<dbReference type="EMBL" id="ML975152">
    <property type="protein sequence ID" value="KAF1815271.1"/>
    <property type="molecule type" value="Genomic_DNA"/>
</dbReference>
<keyword evidence="7" id="KW-1185">Reference proteome</keyword>
<dbReference type="Proteomes" id="UP000504638">
    <property type="component" value="Unplaced"/>
</dbReference>
<evidence type="ECO:0000313" key="6">
    <source>
        <dbReference type="EMBL" id="KAF1815271.1"/>
    </source>
</evidence>
<dbReference type="Pfam" id="PF00389">
    <property type="entry name" value="2-Hacid_dh"/>
    <property type="match status" value="1"/>
</dbReference>
<evidence type="ECO:0000256" key="1">
    <source>
        <dbReference type="ARBA" id="ARBA00005854"/>
    </source>
</evidence>
<dbReference type="InterPro" id="IPR007698">
    <property type="entry name" value="AlaDH/PNT_NAD(H)-bd"/>
</dbReference>
<dbReference type="SMART" id="SM01002">
    <property type="entry name" value="AlaDh_PNT_C"/>
    <property type="match status" value="1"/>
</dbReference>
<proteinExistence type="inferred from homology"/>
<reference evidence="6 8" key="1">
    <citation type="submission" date="2020-01" db="EMBL/GenBank/DDBJ databases">
        <authorList>
            <consortium name="DOE Joint Genome Institute"/>
            <person name="Haridas S."/>
            <person name="Albert R."/>
            <person name="Binder M."/>
            <person name="Bloem J."/>
            <person name="Labutti K."/>
            <person name="Salamov A."/>
            <person name="Andreopoulos B."/>
            <person name="Baker S.E."/>
            <person name="Barry K."/>
            <person name="Bills G."/>
            <person name="Bluhm B.H."/>
            <person name="Cannon C."/>
            <person name="Castanera R."/>
            <person name="Culley D.E."/>
            <person name="Daum C."/>
            <person name="Ezra D."/>
            <person name="Gonzalez J.B."/>
            <person name="Henrissat B."/>
            <person name="Kuo A."/>
            <person name="Liang C."/>
            <person name="Lipzen A."/>
            <person name="Lutzoni F."/>
            <person name="Magnuson J."/>
            <person name="Mondo S."/>
            <person name="Nolan M."/>
            <person name="Ohm R."/>
            <person name="Pangilinan J."/>
            <person name="Park H.-J."/>
            <person name="Ramirez L."/>
            <person name="Alfaro M."/>
            <person name="Sun H."/>
            <person name="Tritt A."/>
            <person name="Yoshinaga Y."/>
            <person name="Zwiers L.-H."/>
            <person name="Turgeon B.G."/>
            <person name="Goodwin S.B."/>
            <person name="Spatafora J.W."/>
            <person name="Crous P.W."/>
            <person name="Grigoriev I.V."/>
        </authorList>
    </citation>
    <scope>NUCLEOTIDE SEQUENCE</scope>
    <source>
        <strain evidence="6 8">CBS 781.70</strain>
    </source>
</reference>
<dbReference type="PANTHER" id="PTHR43026">
    <property type="entry name" value="2-HYDROXYACID DEHYDROGENASE HOMOLOG 1-RELATED"/>
    <property type="match status" value="1"/>
</dbReference>
<sequence length="344" mass="37085">MKLAVFSTQPYDRTYLTQAIEAHNTSNPPTPLEPHFHALPLSPATTHLAAACPAICVFVNDDVSAPILTALHAAGVRLILLRCAGFNNVDIPTATALGVRVARMSAYSPESVAEFALALTLTLNRKTHRAFNRVREGNFALAGLEGFRMYGATVGLLGTGKIGLCAARIFKGFGCRVLGYDLFPTERFTELGGEYASLEEVLRVSDIVSLHCPLIDAGTRHIINAETLAMMKPGAMLVNTSRGGLIDTAAVITALKKKTLGSLAMDVYEMESSLFYVDHSGEILDDDVFGRLMTFPNVLICGHQAFFTKEALQEIADGTCQNFQDWVVGTKSPNVVVEGRAFGS</sequence>
<dbReference type="OrthoDB" id="298012at2759"/>
<gene>
    <name evidence="6 8" type="ORF">P152DRAFT_412587</name>
</gene>
<dbReference type="SUPFAM" id="SSF52283">
    <property type="entry name" value="Formate/glycerate dehydrogenase catalytic domain-like"/>
    <property type="match status" value="1"/>
</dbReference>
<dbReference type="InterPro" id="IPR036291">
    <property type="entry name" value="NAD(P)-bd_dom_sf"/>
</dbReference>
<evidence type="ECO:0000256" key="3">
    <source>
        <dbReference type="ARBA" id="ARBA00023027"/>
    </source>
</evidence>
<feature type="domain" description="Alanine dehydrogenase/pyridine nucleotide transhydrogenase NAD(H)-binding" evidence="5">
    <location>
        <begin position="140"/>
        <end position="266"/>
    </location>
</feature>
<keyword evidence="3" id="KW-0520">NAD</keyword>
<evidence type="ECO:0000256" key="4">
    <source>
        <dbReference type="RuleBase" id="RU003719"/>
    </source>
</evidence>
<evidence type="ECO:0000259" key="5">
    <source>
        <dbReference type="SMART" id="SM01002"/>
    </source>
</evidence>
<reference evidence="8" key="3">
    <citation type="submission" date="2025-04" db="UniProtKB">
        <authorList>
            <consortium name="RefSeq"/>
        </authorList>
    </citation>
    <scope>IDENTIFICATION</scope>
    <source>
        <strain evidence="8">CBS 781.70</strain>
    </source>
</reference>
<dbReference type="Gene3D" id="3.40.50.720">
    <property type="entry name" value="NAD(P)-binding Rossmann-like Domain"/>
    <property type="match status" value="2"/>
</dbReference>
<evidence type="ECO:0000313" key="7">
    <source>
        <dbReference type="Proteomes" id="UP000504638"/>
    </source>
</evidence>
<protein>
    <submittedName>
        <fullName evidence="6 8">D-lactate dehydrogenase</fullName>
    </submittedName>
</protein>
<reference evidence="8" key="2">
    <citation type="submission" date="2020-04" db="EMBL/GenBank/DDBJ databases">
        <authorList>
            <consortium name="NCBI Genome Project"/>
        </authorList>
    </citation>
    <scope>NUCLEOTIDE SEQUENCE</scope>
    <source>
        <strain evidence="8">CBS 781.70</strain>
    </source>
</reference>
<name>A0A6G1GBJ4_9PEZI</name>
<evidence type="ECO:0000256" key="2">
    <source>
        <dbReference type="ARBA" id="ARBA00023002"/>
    </source>
</evidence>
<dbReference type="InterPro" id="IPR006140">
    <property type="entry name" value="D-isomer_DH_NAD-bd"/>
</dbReference>
<dbReference type="GeneID" id="54417556"/>
<dbReference type="GO" id="GO:0008720">
    <property type="term" value="F:D-lactate dehydrogenase (NAD+) activity"/>
    <property type="evidence" value="ECO:0007669"/>
    <property type="project" value="TreeGrafter"/>
</dbReference>
<keyword evidence="2 4" id="KW-0560">Oxidoreductase</keyword>
<dbReference type="PROSITE" id="PS00671">
    <property type="entry name" value="D_2_HYDROXYACID_DH_3"/>
    <property type="match status" value="1"/>
</dbReference>
<dbReference type="InterPro" id="IPR006139">
    <property type="entry name" value="D-isomer_2_OHA_DH_cat_dom"/>
</dbReference>